<evidence type="ECO:0000256" key="2">
    <source>
        <dbReference type="ARBA" id="ARBA00022723"/>
    </source>
</evidence>
<keyword evidence="3" id="KW-0862">Zinc</keyword>
<dbReference type="GO" id="GO:0016846">
    <property type="term" value="F:carbon-sulfur lyase activity"/>
    <property type="evidence" value="ECO:0007669"/>
    <property type="project" value="InterPro"/>
</dbReference>
<accession>A0A1I6RHH9</accession>
<evidence type="ECO:0000256" key="3">
    <source>
        <dbReference type="ARBA" id="ARBA00022833"/>
    </source>
</evidence>
<protein>
    <submittedName>
        <fullName evidence="6">Uncharacterized conserved protein</fullName>
    </submittedName>
</protein>
<dbReference type="Pfam" id="PF04828">
    <property type="entry name" value="GFA"/>
    <property type="match status" value="1"/>
</dbReference>
<dbReference type="InterPro" id="IPR006913">
    <property type="entry name" value="CENP-V/GFA"/>
</dbReference>
<evidence type="ECO:0000256" key="4">
    <source>
        <dbReference type="ARBA" id="ARBA00023239"/>
    </source>
</evidence>
<dbReference type="AlphaFoldDB" id="A0A1I6RHH9"/>
<sequence>MTQKTGQCLCGAVRFTVTEFGSFGVCHCEQCRRWAGSALFAVNVPEAAISIEGADAIRSFRSSDWASRHFCGTCGSVLWYRYDKGVDGAGEYEVCLGLLDDGNGFEMKSEIFADEKPDSWALTGGHPKYTRAETLKKFGADVSGA</sequence>
<dbReference type="OrthoDB" id="9807246at2"/>
<gene>
    <name evidence="6" type="ORF">SAMN04488050_10395</name>
</gene>
<keyword evidence="4" id="KW-0456">Lyase</keyword>
<evidence type="ECO:0000313" key="7">
    <source>
        <dbReference type="Proteomes" id="UP000199392"/>
    </source>
</evidence>
<dbReference type="Gene3D" id="3.90.1590.10">
    <property type="entry name" value="glutathione-dependent formaldehyde- activating enzyme (gfa)"/>
    <property type="match status" value="1"/>
</dbReference>
<feature type="domain" description="CENP-V/GFA" evidence="5">
    <location>
        <begin position="4"/>
        <end position="121"/>
    </location>
</feature>
<dbReference type="STRING" id="311180.SAMN04488050_10395"/>
<dbReference type="PANTHER" id="PTHR33337">
    <property type="entry name" value="GFA DOMAIN-CONTAINING PROTEIN"/>
    <property type="match status" value="1"/>
</dbReference>
<dbReference type="PANTHER" id="PTHR33337:SF40">
    <property type="entry name" value="CENP-V_GFA DOMAIN-CONTAINING PROTEIN-RELATED"/>
    <property type="match status" value="1"/>
</dbReference>
<dbReference type="EMBL" id="FOZW01000003">
    <property type="protein sequence ID" value="SFS64193.1"/>
    <property type="molecule type" value="Genomic_DNA"/>
</dbReference>
<evidence type="ECO:0000259" key="5">
    <source>
        <dbReference type="PROSITE" id="PS51891"/>
    </source>
</evidence>
<name>A0A1I6RHH9_9RHOB</name>
<keyword evidence="2" id="KW-0479">Metal-binding</keyword>
<evidence type="ECO:0000256" key="1">
    <source>
        <dbReference type="ARBA" id="ARBA00005495"/>
    </source>
</evidence>
<dbReference type="RefSeq" id="WP_092422716.1">
    <property type="nucleotide sequence ID" value="NZ_FNCL01000003.1"/>
</dbReference>
<dbReference type="SUPFAM" id="SSF51316">
    <property type="entry name" value="Mss4-like"/>
    <property type="match status" value="1"/>
</dbReference>
<keyword evidence="7" id="KW-1185">Reference proteome</keyword>
<reference evidence="7" key="1">
    <citation type="submission" date="2016-10" db="EMBL/GenBank/DDBJ databases">
        <authorList>
            <person name="Varghese N."/>
            <person name="Submissions S."/>
        </authorList>
    </citation>
    <scope>NUCLEOTIDE SEQUENCE [LARGE SCALE GENOMIC DNA]</scope>
    <source>
        <strain evidence="7">DSM 26894</strain>
    </source>
</reference>
<proteinExistence type="inferred from homology"/>
<evidence type="ECO:0000313" key="6">
    <source>
        <dbReference type="EMBL" id="SFS64193.1"/>
    </source>
</evidence>
<dbReference type="InterPro" id="IPR011057">
    <property type="entry name" value="Mss4-like_sf"/>
</dbReference>
<organism evidence="6 7">
    <name type="scientific">Alloyangia pacifica</name>
    <dbReference type="NCBI Taxonomy" id="311180"/>
    <lineage>
        <taxon>Bacteria</taxon>
        <taxon>Pseudomonadati</taxon>
        <taxon>Pseudomonadota</taxon>
        <taxon>Alphaproteobacteria</taxon>
        <taxon>Rhodobacterales</taxon>
        <taxon>Roseobacteraceae</taxon>
        <taxon>Alloyangia</taxon>
    </lineage>
</organism>
<dbReference type="PROSITE" id="PS51891">
    <property type="entry name" value="CENP_V_GFA"/>
    <property type="match status" value="1"/>
</dbReference>
<dbReference type="GO" id="GO:0046872">
    <property type="term" value="F:metal ion binding"/>
    <property type="evidence" value="ECO:0007669"/>
    <property type="project" value="UniProtKB-KW"/>
</dbReference>
<dbReference type="Proteomes" id="UP000199392">
    <property type="component" value="Unassembled WGS sequence"/>
</dbReference>
<comment type="similarity">
    <text evidence="1">Belongs to the Gfa family.</text>
</comment>